<organism evidence="2">
    <name type="scientific">viral metagenome</name>
    <dbReference type="NCBI Taxonomy" id="1070528"/>
    <lineage>
        <taxon>unclassified sequences</taxon>
        <taxon>metagenomes</taxon>
        <taxon>organismal metagenomes</taxon>
    </lineage>
</organism>
<evidence type="ECO:0000313" key="2">
    <source>
        <dbReference type="EMBL" id="QHT29835.1"/>
    </source>
</evidence>
<feature type="region of interest" description="Disordered" evidence="1">
    <location>
        <begin position="17"/>
        <end position="59"/>
    </location>
</feature>
<dbReference type="AlphaFoldDB" id="A0A6C0ERB4"/>
<name>A0A6C0ERB4_9ZZZZ</name>
<proteinExistence type="predicted"/>
<reference evidence="2" key="1">
    <citation type="journal article" date="2020" name="Nature">
        <title>Giant virus diversity and host interactions through global metagenomics.</title>
        <authorList>
            <person name="Schulz F."/>
            <person name="Roux S."/>
            <person name="Paez-Espino D."/>
            <person name="Jungbluth S."/>
            <person name="Walsh D.A."/>
            <person name="Denef V.J."/>
            <person name="McMahon K.D."/>
            <person name="Konstantinidis K.T."/>
            <person name="Eloe-Fadrosh E.A."/>
            <person name="Kyrpides N.C."/>
            <person name="Woyke T."/>
        </authorList>
    </citation>
    <scope>NUCLEOTIDE SEQUENCE</scope>
    <source>
        <strain evidence="2">GVMAG-M-3300009068-24</strain>
    </source>
</reference>
<feature type="compositionally biased region" description="Basic residues" evidence="1">
    <location>
        <begin position="23"/>
        <end position="52"/>
    </location>
</feature>
<sequence length="121" mass="14215">MTRFRTADRNKYQDIVAVTMGKQTKRQGRRTQGRRTKKPQNKTRNKTQRQRGGKMSDQKVRLWVIGYPNHINSEETFSYTDVEESNPSDVFNLGWVDNYMNALVINVPPRAYHKTVAIKRN</sequence>
<evidence type="ECO:0000256" key="1">
    <source>
        <dbReference type="SAM" id="MobiDB-lite"/>
    </source>
</evidence>
<protein>
    <submittedName>
        <fullName evidence="2">Uncharacterized protein</fullName>
    </submittedName>
</protein>
<accession>A0A6C0ERB4</accession>
<dbReference type="EMBL" id="MN738883">
    <property type="protein sequence ID" value="QHT29835.1"/>
    <property type="molecule type" value="Genomic_DNA"/>
</dbReference>